<protein>
    <recommendedName>
        <fullName evidence="4">LPXTG cell wall anchor domain-containing protein</fullName>
    </recommendedName>
</protein>
<evidence type="ECO:0000313" key="3">
    <source>
        <dbReference type="Proteomes" id="UP000195412"/>
    </source>
</evidence>
<dbReference type="KEGG" id="lzy:LZ3411_2035"/>
<dbReference type="NCBIfam" id="TIGR01167">
    <property type="entry name" value="LPXTG_anchor"/>
    <property type="match status" value="1"/>
</dbReference>
<evidence type="ECO:0000313" key="2">
    <source>
        <dbReference type="EMBL" id="SMS15085.1"/>
    </source>
</evidence>
<keyword evidence="1" id="KW-0812">Transmembrane</keyword>
<sequence length="42" mass="4358">MGTTASGTLPQTNEQHSGWVAVVGLLALVGLGGYALYRKLRA</sequence>
<keyword evidence="1" id="KW-0472">Membrane</keyword>
<dbReference type="AlphaFoldDB" id="A0A1Y6JYZ1"/>
<dbReference type="Proteomes" id="UP000195412">
    <property type="component" value="Chromosome I"/>
</dbReference>
<proteinExistence type="predicted"/>
<evidence type="ECO:0008006" key="4">
    <source>
        <dbReference type="Google" id="ProtNLM"/>
    </source>
</evidence>
<keyword evidence="1" id="KW-1133">Transmembrane helix</keyword>
<dbReference type="EMBL" id="LT854705">
    <property type="protein sequence ID" value="SMS15085.1"/>
    <property type="molecule type" value="Genomic_DNA"/>
</dbReference>
<gene>
    <name evidence="2" type="ORF">LZ3411_2035</name>
</gene>
<name>A0A1Y6JYZ1_9LACO</name>
<feature type="transmembrane region" description="Helical" evidence="1">
    <location>
        <begin position="18"/>
        <end position="37"/>
    </location>
</feature>
<reference evidence="3" key="1">
    <citation type="submission" date="2017-05" db="EMBL/GenBank/DDBJ databases">
        <authorList>
            <person name="Papadimitriou K."/>
        </authorList>
    </citation>
    <scope>NUCLEOTIDE SEQUENCE [LARGE SCALE GENOMIC DNA]</scope>
    <source>
        <strain evidence="3">ACA-DC 3411</strain>
    </source>
</reference>
<organism evidence="2 3">
    <name type="scientific">Levilactobacillus zymae</name>
    <dbReference type="NCBI Taxonomy" id="267363"/>
    <lineage>
        <taxon>Bacteria</taxon>
        <taxon>Bacillati</taxon>
        <taxon>Bacillota</taxon>
        <taxon>Bacilli</taxon>
        <taxon>Lactobacillales</taxon>
        <taxon>Lactobacillaceae</taxon>
        <taxon>Levilactobacillus</taxon>
    </lineage>
</organism>
<evidence type="ECO:0000256" key="1">
    <source>
        <dbReference type="SAM" id="Phobius"/>
    </source>
</evidence>
<accession>A0A1Y6JYZ1</accession>